<feature type="compositionally biased region" description="Polar residues" evidence="3">
    <location>
        <begin position="477"/>
        <end position="489"/>
    </location>
</feature>
<dbReference type="Pfam" id="PF01734">
    <property type="entry name" value="Patatin"/>
    <property type="match status" value="1"/>
</dbReference>
<dbReference type="PANTHER" id="PTHR24185:SF4">
    <property type="entry name" value="SERINE HYDROLASE, PUTATIVE (AFU_ORTHOLOGUE AFUA_2G07870)-RELATED"/>
    <property type="match status" value="1"/>
</dbReference>
<feature type="compositionally biased region" description="Low complexity" evidence="3">
    <location>
        <begin position="432"/>
        <end position="442"/>
    </location>
</feature>
<reference evidence="5 6" key="1">
    <citation type="submission" date="2015-03" db="EMBL/GenBank/DDBJ databases">
        <authorList>
            <person name="Radwan O."/>
            <person name="Al-Naeli F.A."/>
            <person name="Rendon G.A."/>
            <person name="Fields C."/>
        </authorList>
    </citation>
    <scope>NUCLEOTIDE SEQUENCE [LARGE SCALE GENOMIC DNA]</scope>
    <source>
        <strain evidence="5">CR-DP1</strain>
    </source>
</reference>
<accession>A0A0F4ZI28</accession>
<dbReference type="GO" id="GO:0047499">
    <property type="term" value="F:calcium-independent phospholipase A2 activity"/>
    <property type="evidence" value="ECO:0007669"/>
    <property type="project" value="TreeGrafter"/>
</dbReference>
<evidence type="ECO:0000256" key="3">
    <source>
        <dbReference type="SAM" id="MobiDB-lite"/>
    </source>
</evidence>
<dbReference type="GO" id="GO:0019369">
    <property type="term" value="P:arachidonate metabolic process"/>
    <property type="evidence" value="ECO:0007669"/>
    <property type="project" value="TreeGrafter"/>
</dbReference>
<feature type="domain" description="PNPLA" evidence="4">
    <location>
        <begin position="19"/>
        <end position="280"/>
    </location>
</feature>
<feature type="short sequence motif" description="GXGXXG" evidence="2">
    <location>
        <begin position="23"/>
        <end position="28"/>
    </location>
</feature>
<feature type="region of interest" description="Disordered" evidence="3">
    <location>
        <begin position="411"/>
        <end position="442"/>
    </location>
</feature>
<evidence type="ECO:0000313" key="5">
    <source>
        <dbReference type="EMBL" id="KKA29771.1"/>
    </source>
</evidence>
<sequence>MESSVRRRDTTKGPPLRILSLDGGGVKGYSMLIIIQDLMHRTFVETYGRAPRRDEIPKPADHFDLIVGTGTGGLIALMLGRLRLDLETCKELYTNLTRMVFQTDKTLGGIPLRSTMFKASKLEEAIRDAVKIHTALISEGNDGSEPGPPASSAGPRRHVSNASVVSFSARGNNSQAQIPMRGSWARYGNSSARLYDGRENRTKTAVTAVYKGTSKGGAPALLRSYDSRREPPPEFDCKIWQAGRATCAVGMAFKPITIGQSCFHDDGAGSFNPSPEALDEAVINEWPGREVGVFISVGTGKRPKSHPGSQWQWYDGFLGDWADARRNLIAKIEECEKIHERMIREYLPSRGVNIENYFRFNVEVGVGEFAMNEWSRLAEIATNTRRYLARDSERKAYVKAATKIANITRAVNRHKAASRATPQAPEDDYDPSIKSPSVSSVIDDLPPNVVELAAEVPQTWVQDASPAPSRRSYESGGDNSNYLVSSPRNSNDRIRPGHSPSSSHSFLVSQSPLSPGRRSSSNIDDPTRLMPLPLSPQNYRINNGSDMIAITSPDEEPYVRTSGTANHSPVAYESEAPIPLHTLNEPPPRPPKTPFQEDAYSPVANGGQKYYIPPYPDDDVDVPPPIVYMDRKPKYSR</sequence>
<evidence type="ECO:0000256" key="2">
    <source>
        <dbReference type="PROSITE-ProRule" id="PRU01161"/>
    </source>
</evidence>
<name>A0A0F4ZI28_9PEZI</name>
<dbReference type="EMBL" id="LAEV01000698">
    <property type="protein sequence ID" value="KKA29771.1"/>
    <property type="molecule type" value="Genomic_DNA"/>
</dbReference>
<feature type="region of interest" description="Disordered" evidence="3">
    <location>
        <begin position="584"/>
        <end position="637"/>
    </location>
</feature>
<comment type="caution">
    <text evidence="5">The sequence shown here is derived from an EMBL/GenBank/DDBJ whole genome shotgun (WGS) entry which is preliminary data.</text>
</comment>
<feature type="region of interest" description="Disordered" evidence="3">
    <location>
        <begin position="461"/>
        <end position="537"/>
    </location>
</feature>
<proteinExistence type="predicted"/>
<dbReference type="SUPFAM" id="SSF52151">
    <property type="entry name" value="FabD/lysophospholipase-like"/>
    <property type="match status" value="1"/>
</dbReference>
<dbReference type="GO" id="GO:0016020">
    <property type="term" value="C:membrane"/>
    <property type="evidence" value="ECO:0007669"/>
    <property type="project" value="TreeGrafter"/>
</dbReference>
<dbReference type="Proteomes" id="UP000033483">
    <property type="component" value="Unassembled WGS sequence"/>
</dbReference>
<gene>
    <name evidence="5" type="ORF">TD95_004911</name>
</gene>
<dbReference type="InterPro" id="IPR002641">
    <property type="entry name" value="PNPLA_dom"/>
</dbReference>
<keyword evidence="1" id="KW-0443">Lipid metabolism</keyword>
<feature type="compositionally biased region" description="Low complexity" evidence="3">
    <location>
        <begin position="498"/>
        <end position="514"/>
    </location>
</feature>
<protein>
    <recommendedName>
        <fullName evidence="4">PNPLA domain-containing protein</fullName>
    </recommendedName>
</protein>
<dbReference type="InterPro" id="IPR016035">
    <property type="entry name" value="Acyl_Trfase/lysoPLipase"/>
</dbReference>
<feature type="region of interest" description="Disordered" evidence="3">
    <location>
        <begin position="137"/>
        <end position="159"/>
    </location>
</feature>
<dbReference type="PANTHER" id="PTHR24185">
    <property type="entry name" value="CALCIUM-INDEPENDENT PHOSPHOLIPASE A2-GAMMA"/>
    <property type="match status" value="1"/>
</dbReference>
<dbReference type="GO" id="GO:0046486">
    <property type="term" value="P:glycerolipid metabolic process"/>
    <property type="evidence" value="ECO:0007669"/>
    <property type="project" value="UniProtKB-ARBA"/>
</dbReference>
<dbReference type="CDD" id="cd07216">
    <property type="entry name" value="Pat17_PNPLA8_PNPLA9_like3"/>
    <property type="match status" value="1"/>
</dbReference>
<organism evidence="5 6">
    <name type="scientific">Thielaviopsis punctulata</name>
    <dbReference type="NCBI Taxonomy" id="72032"/>
    <lineage>
        <taxon>Eukaryota</taxon>
        <taxon>Fungi</taxon>
        <taxon>Dikarya</taxon>
        <taxon>Ascomycota</taxon>
        <taxon>Pezizomycotina</taxon>
        <taxon>Sordariomycetes</taxon>
        <taxon>Hypocreomycetidae</taxon>
        <taxon>Microascales</taxon>
        <taxon>Ceratocystidaceae</taxon>
        <taxon>Thielaviopsis</taxon>
    </lineage>
</organism>
<dbReference type="OrthoDB" id="630895at2759"/>
<dbReference type="PROSITE" id="PS51635">
    <property type="entry name" value="PNPLA"/>
    <property type="match status" value="1"/>
</dbReference>
<comment type="caution">
    <text evidence="2">Lacks conserved residue(s) required for the propagation of feature annotation.</text>
</comment>
<evidence type="ECO:0000313" key="6">
    <source>
        <dbReference type="Proteomes" id="UP000033483"/>
    </source>
</evidence>
<evidence type="ECO:0000259" key="4">
    <source>
        <dbReference type="PROSITE" id="PS51635"/>
    </source>
</evidence>
<keyword evidence="6" id="KW-1185">Reference proteome</keyword>
<evidence type="ECO:0000256" key="1">
    <source>
        <dbReference type="ARBA" id="ARBA00023098"/>
    </source>
</evidence>
<dbReference type="Gene3D" id="3.40.1090.10">
    <property type="entry name" value="Cytosolic phospholipase A2 catalytic domain"/>
    <property type="match status" value="1"/>
</dbReference>
<feature type="short sequence motif" description="DGA/G" evidence="2">
    <location>
        <begin position="266"/>
        <end position="268"/>
    </location>
</feature>
<dbReference type="AlphaFoldDB" id="A0A0F4ZI28"/>